<keyword evidence="5" id="KW-1185">Reference proteome</keyword>
<feature type="domain" description="Thioredoxin" evidence="3">
    <location>
        <begin position="1"/>
        <end position="119"/>
    </location>
</feature>
<dbReference type="HOGENOM" id="CLU_090389_14_5_1"/>
<dbReference type="PRINTS" id="PR00421">
    <property type="entry name" value="THIOREDOXIN"/>
</dbReference>
<dbReference type="Pfam" id="PF00085">
    <property type="entry name" value="Thioredoxin"/>
    <property type="match status" value="1"/>
</dbReference>
<evidence type="ECO:0000313" key="4">
    <source>
        <dbReference type="EMBL" id="KIM82320.1"/>
    </source>
</evidence>
<dbReference type="InterPro" id="IPR017937">
    <property type="entry name" value="Thioredoxin_CS"/>
</dbReference>
<dbReference type="PANTHER" id="PTHR10438:SF463">
    <property type="entry name" value="THIOREDOXIN"/>
    <property type="match status" value="1"/>
</dbReference>
<evidence type="ECO:0000313" key="5">
    <source>
        <dbReference type="Proteomes" id="UP000054166"/>
    </source>
</evidence>
<dbReference type="SUPFAM" id="SSF52833">
    <property type="entry name" value="Thioredoxin-like"/>
    <property type="match status" value="1"/>
</dbReference>
<dbReference type="PROSITE" id="PS51352">
    <property type="entry name" value="THIOREDOXIN_2"/>
    <property type="match status" value="1"/>
</dbReference>
<proteinExistence type="predicted"/>
<dbReference type="CDD" id="cd02947">
    <property type="entry name" value="TRX_family"/>
    <property type="match status" value="1"/>
</dbReference>
<dbReference type="PANTHER" id="PTHR10438">
    <property type="entry name" value="THIOREDOXIN"/>
    <property type="match status" value="1"/>
</dbReference>
<dbReference type="InterPro" id="IPR036249">
    <property type="entry name" value="Thioredoxin-like_sf"/>
</dbReference>
<dbReference type="Proteomes" id="UP000054166">
    <property type="component" value="Unassembled WGS sequence"/>
</dbReference>
<evidence type="ECO:0000256" key="1">
    <source>
        <dbReference type="ARBA" id="ARBA00020570"/>
    </source>
</evidence>
<reference evidence="5" key="2">
    <citation type="submission" date="2015-01" db="EMBL/GenBank/DDBJ databases">
        <title>Evolutionary Origins and Diversification of the Mycorrhizal Mutualists.</title>
        <authorList>
            <consortium name="DOE Joint Genome Institute"/>
            <consortium name="Mycorrhizal Genomics Consortium"/>
            <person name="Kohler A."/>
            <person name="Kuo A."/>
            <person name="Nagy L.G."/>
            <person name="Floudas D."/>
            <person name="Copeland A."/>
            <person name="Barry K.W."/>
            <person name="Cichocki N."/>
            <person name="Veneault-Fourrey C."/>
            <person name="LaButti K."/>
            <person name="Lindquist E.A."/>
            <person name="Lipzen A."/>
            <person name="Lundell T."/>
            <person name="Morin E."/>
            <person name="Murat C."/>
            <person name="Riley R."/>
            <person name="Ohm R."/>
            <person name="Sun H."/>
            <person name="Tunlid A."/>
            <person name="Henrissat B."/>
            <person name="Grigoriev I.V."/>
            <person name="Hibbett D.S."/>
            <person name="Martin F."/>
        </authorList>
    </citation>
    <scope>NUCLEOTIDE SEQUENCE [LARGE SCALE GENOMIC DNA]</scope>
    <source>
        <strain evidence="5">F 1598</strain>
    </source>
</reference>
<protein>
    <recommendedName>
        <fullName evidence="1">Thioredoxin</fullName>
    </recommendedName>
</protein>
<dbReference type="InterPro" id="IPR013766">
    <property type="entry name" value="Thioredoxin_domain"/>
</dbReference>
<sequence>MIEYIKSVEEFDSIIAKAKEANKVVLVDYTASWCGPCRMISPILDKLAGAADPNRIEFYKVDVDETEEISARAGVTAMPTFHAYNSKSPNPGHDYAEMRGAVPKKLEQFILDSLNGPASD</sequence>
<reference evidence="4 5" key="1">
    <citation type="submission" date="2014-04" db="EMBL/GenBank/DDBJ databases">
        <authorList>
            <consortium name="DOE Joint Genome Institute"/>
            <person name="Kuo A."/>
            <person name="Tarkka M."/>
            <person name="Buscot F."/>
            <person name="Kohler A."/>
            <person name="Nagy L.G."/>
            <person name="Floudas D."/>
            <person name="Copeland A."/>
            <person name="Barry K.W."/>
            <person name="Cichocki N."/>
            <person name="Veneault-Fourrey C."/>
            <person name="LaButti K."/>
            <person name="Lindquist E.A."/>
            <person name="Lipzen A."/>
            <person name="Lundell T."/>
            <person name="Morin E."/>
            <person name="Murat C."/>
            <person name="Sun H."/>
            <person name="Tunlid A."/>
            <person name="Henrissat B."/>
            <person name="Grigoriev I.V."/>
            <person name="Hibbett D.S."/>
            <person name="Martin F."/>
            <person name="Nordberg H.P."/>
            <person name="Cantor M.N."/>
            <person name="Hua S.X."/>
        </authorList>
    </citation>
    <scope>NUCLEOTIDE SEQUENCE [LARGE SCALE GENOMIC DNA]</scope>
    <source>
        <strain evidence="4 5">F 1598</strain>
    </source>
</reference>
<dbReference type="STRING" id="765440.A0A0C3FCH9"/>
<dbReference type="Gene3D" id="3.40.30.10">
    <property type="entry name" value="Glutaredoxin"/>
    <property type="match status" value="1"/>
</dbReference>
<dbReference type="OrthoDB" id="2121326at2759"/>
<organism evidence="4 5">
    <name type="scientific">Piloderma croceum (strain F 1598)</name>
    <dbReference type="NCBI Taxonomy" id="765440"/>
    <lineage>
        <taxon>Eukaryota</taxon>
        <taxon>Fungi</taxon>
        <taxon>Dikarya</taxon>
        <taxon>Basidiomycota</taxon>
        <taxon>Agaricomycotina</taxon>
        <taxon>Agaricomycetes</taxon>
        <taxon>Agaricomycetidae</taxon>
        <taxon>Atheliales</taxon>
        <taxon>Atheliaceae</taxon>
        <taxon>Piloderma</taxon>
    </lineage>
</organism>
<dbReference type="AlphaFoldDB" id="A0A0C3FCH9"/>
<gene>
    <name evidence="4" type="ORF">PILCRDRAFT_820709</name>
</gene>
<dbReference type="FunFam" id="3.40.30.10:FF:000245">
    <property type="entry name" value="Thioredoxin"/>
    <property type="match status" value="1"/>
</dbReference>
<dbReference type="InParanoid" id="A0A0C3FCH9"/>
<name>A0A0C3FCH9_PILCF</name>
<keyword evidence="2" id="KW-1015">Disulfide bond</keyword>
<dbReference type="EMBL" id="KN832995">
    <property type="protein sequence ID" value="KIM82320.1"/>
    <property type="molecule type" value="Genomic_DNA"/>
</dbReference>
<accession>A0A0C3FCH9</accession>
<evidence type="ECO:0000259" key="3">
    <source>
        <dbReference type="PROSITE" id="PS51352"/>
    </source>
</evidence>
<dbReference type="PROSITE" id="PS00194">
    <property type="entry name" value="THIOREDOXIN_1"/>
    <property type="match status" value="1"/>
</dbReference>
<dbReference type="InterPro" id="IPR050620">
    <property type="entry name" value="Thioredoxin_H-type-like"/>
</dbReference>
<evidence type="ECO:0000256" key="2">
    <source>
        <dbReference type="ARBA" id="ARBA00023157"/>
    </source>
</evidence>